<keyword evidence="4" id="KW-1185">Reference proteome</keyword>
<protein>
    <submittedName>
        <fullName evidence="3">Uncharacterized protein</fullName>
    </submittedName>
</protein>
<evidence type="ECO:0000313" key="3">
    <source>
        <dbReference type="EMBL" id="KAF1945713.1"/>
    </source>
</evidence>
<dbReference type="Proteomes" id="UP000800038">
    <property type="component" value="Unassembled WGS sequence"/>
</dbReference>
<dbReference type="Pfam" id="PF13417">
    <property type="entry name" value="GST_N_3"/>
    <property type="match status" value="1"/>
</dbReference>
<dbReference type="Gene3D" id="3.40.30.110">
    <property type="match status" value="2"/>
</dbReference>
<dbReference type="SUPFAM" id="SSF52833">
    <property type="entry name" value="Thioredoxin-like"/>
    <property type="match status" value="1"/>
</dbReference>
<feature type="domain" description="DUF7962" evidence="2">
    <location>
        <begin position="119"/>
        <end position="230"/>
    </location>
</feature>
<accession>A0A6A5SZJ5</accession>
<dbReference type="AlphaFoldDB" id="A0A6A5SZJ5"/>
<dbReference type="InterPro" id="IPR004045">
    <property type="entry name" value="Glutathione_S-Trfase_N"/>
</dbReference>
<proteinExistence type="predicted"/>
<evidence type="ECO:0000259" key="1">
    <source>
        <dbReference type="Pfam" id="PF13417"/>
    </source>
</evidence>
<feature type="domain" description="GST N-terminal" evidence="1">
    <location>
        <begin position="12"/>
        <end position="84"/>
    </location>
</feature>
<evidence type="ECO:0000259" key="2">
    <source>
        <dbReference type="Pfam" id="PF25907"/>
    </source>
</evidence>
<dbReference type="InterPro" id="IPR036282">
    <property type="entry name" value="Glutathione-S-Trfase_C_sf"/>
</dbReference>
<dbReference type="InterPro" id="IPR036249">
    <property type="entry name" value="Thioredoxin-like_sf"/>
</dbReference>
<dbReference type="InterPro" id="IPR058268">
    <property type="entry name" value="DUF7962"/>
</dbReference>
<organism evidence="3 4">
    <name type="scientific">Clathrospora elynae</name>
    <dbReference type="NCBI Taxonomy" id="706981"/>
    <lineage>
        <taxon>Eukaryota</taxon>
        <taxon>Fungi</taxon>
        <taxon>Dikarya</taxon>
        <taxon>Ascomycota</taxon>
        <taxon>Pezizomycotina</taxon>
        <taxon>Dothideomycetes</taxon>
        <taxon>Pleosporomycetidae</taxon>
        <taxon>Pleosporales</taxon>
        <taxon>Diademaceae</taxon>
        <taxon>Clathrospora</taxon>
    </lineage>
</organism>
<name>A0A6A5SZJ5_9PLEO</name>
<evidence type="ECO:0000313" key="4">
    <source>
        <dbReference type="Proteomes" id="UP000800038"/>
    </source>
</evidence>
<dbReference type="EMBL" id="ML976008">
    <property type="protein sequence ID" value="KAF1945713.1"/>
    <property type="molecule type" value="Genomic_DNA"/>
</dbReference>
<dbReference type="SUPFAM" id="SSF47616">
    <property type="entry name" value="GST C-terminal domain-like"/>
    <property type="match status" value="1"/>
</dbReference>
<dbReference type="OrthoDB" id="202840at2759"/>
<gene>
    <name evidence="3" type="ORF">EJ02DRAFT_500660</name>
</gene>
<dbReference type="Pfam" id="PF25907">
    <property type="entry name" value="DUF7962"/>
    <property type="match status" value="1"/>
</dbReference>
<reference evidence="3" key="1">
    <citation type="journal article" date="2020" name="Stud. Mycol.">
        <title>101 Dothideomycetes genomes: a test case for predicting lifestyles and emergence of pathogens.</title>
        <authorList>
            <person name="Haridas S."/>
            <person name="Albert R."/>
            <person name="Binder M."/>
            <person name="Bloem J."/>
            <person name="Labutti K."/>
            <person name="Salamov A."/>
            <person name="Andreopoulos B."/>
            <person name="Baker S."/>
            <person name="Barry K."/>
            <person name="Bills G."/>
            <person name="Bluhm B."/>
            <person name="Cannon C."/>
            <person name="Castanera R."/>
            <person name="Culley D."/>
            <person name="Daum C."/>
            <person name="Ezra D."/>
            <person name="Gonzalez J."/>
            <person name="Henrissat B."/>
            <person name="Kuo A."/>
            <person name="Liang C."/>
            <person name="Lipzen A."/>
            <person name="Lutzoni F."/>
            <person name="Magnuson J."/>
            <person name="Mondo S."/>
            <person name="Nolan M."/>
            <person name="Ohm R."/>
            <person name="Pangilinan J."/>
            <person name="Park H.-J."/>
            <person name="Ramirez L."/>
            <person name="Alfaro M."/>
            <person name="Sun H."/>
            <person name="Tritt A."/>
            <person name="Yoshinaga Y."/>
            <person name="Zwiers L.-H."/>
            <person name="Turgeon B."/>
            <person name="Goodwin S."/>
            <person name="Spatafora J."/>
            <person name="Crous P."/>
            <person name="Grigoriev I."/>
        </authorList>
    </citation>
    <scope>NUCLEOTIDE SEQUENCE</scope>
    <source>
        <strain evidence="3">CBS 161.51</strain>
    </source>
</reference>
<sequence>MASPTAPNNIVLYNYEFSPFGKRITTYLALRGIDYAVCQQPPTMPRPDLALLPIAYRRIPILALGRNIYLDTRLILRKLETLFPSCPKLGATNPQDLFVQQLLQKYMIEGPVFGIAAGLVPLEVVRDPVFSADRQGMFGKTWSEEELREGRGECLSYVRGMFEWFEEGVLGDGRMWVVGGEGVGMTDIEAIWPFDFLTDMHLPPDLISPKQYPKVYAWLARYRAAREQASNLVPKPTVLDGQAAANCILGSELAETSNSVDEQDPLGLKQGVEVEVYPADWGSEYRDRGRLVGLSVDEVVIAVESKGEGKIWVHAPRTGFKIKEVGRK</sequence>